<evidence type="ECO:0000313" key="4">
    <source>
        <dbReference type="Proteomes" id="UP000242180"/>
    </source>
</evidence>
<dbReference type="Proteomes" id="UP000242180">
    <property type="component" value="Unassembled WGS sequence"/>
</dbReference>
<sequence>MFLRQQPKRQHYWLQCISSIQRARYTSIFRHSENEEAEEERQKRARQIHKEKEQPWTGEESVADSVLRMIMDKHRTPPIRIEGAARRQLPNPQLHPAQVQGIHENDDVSSQEKNLLRSKKRRATHQRRLMNARDAAIDYSMNQKYPANAEEQDDDTEEKPRRLGDIMSLAEERIRAARMRGEFDDLPGRGKPLAEDGFGNSPVTDRTEFLLNRIVQRQGAAPPWIMMQQQVDTDISQFRTQLRQSLRHVHAYHTWREKDGAFFVKYVDRVNSAIRSYNVMCPSSVRKPLLDLETEWRDLHRLSSS</sequence>
<evidence type="ECO:0000313" key="3">
    <source>
        <dbReference type="EMBL" id="ORY95713.1"/>
    </source>
</evidence>
<protein>
    <recommendedName>
        <fullName evidence="2">DnaJ homologue subfamily C member 28 conserved domain-containing protein</fullName>
    </recommendedName>
</protein>
<dbReference type="OrthoDB" id="547796at2759"/>
<organism evidence="3 4">
    <name type="scientific">Syncephalastrum racemosum</name>
    <name type="common">Filamentous fungus</name>
    <dbReference type="NCBI Taxonomy" id="13706"/>
    <lineage>
        <taxon>Eukaryota</taxon>
        <taxon>Fungi</taxon>
        <taxon>Fungi incertae sedis</taxon>
        <taxon>Mucoromycota</taxon>
        <taxon>Mucoromycotina</taxon>
        <taxon>Mucoromycetes</taxon>
        <taxon>Mucorales</taxon>
        <taxon>Syncephalastraceae</taxon>
        <taxon>Syncephalastrum</taxon>
    </lineage>
</organism>
<evidence type="ECO:0000256" key="1">
    <source>
        <dbReference type="SAM" id="MobiDB-lite"/>
    </source>
</evidence>
<proteinExistence type="predicted"/>
<reference evidence="3 4" key="1">
    <citation type="submission" date="2016-07" db="EMBL/GenBank/DDBJ databases">
        <title>Pervasive Adenine N6-methylation of Active Genes in Fungi.</title>
        <authorList>
            <consortium name="DOE Joint Genome Institute"/>
            <person name="Mondo S.J."/>
            <person name="Dannebaum R.O."/>
            <person name="Kuo R.C."/>
            <person name="Labutti K."/>
            <person name="Haridas S."/>
            <person name="Kuo A."/>
            <person name="Salamov A."/>
            <person name="Ahrendt S.R."/>
            <person name="Lipzen A."/>
            <person name="Sullivan W."/>
            <person name="Andreopoulos W.B."/>
            <person name="Clum A."/>
            <person name="Lindquist E."/>
            <person name="Daum C."/>
            <person name="Ramamoorthy G.K."/>
            <person name="Gryganskyi A."/>
            <person name="Culley D."/>
            <person name="Magnuson J.K."/>
            <person name="James T.Y."/>
            <person name="O'Malley M.A."/>
            <person name="Stajich J.E."/>
            <person name="Spatafora J.W."/>
            <person name="Visel A."/>
            <person name="Grigoriev I.V."/>
        </authorList>
    </citation>
    <scope>NUCLEOTIDE SEQUENCE [LARGE SCALE GENOMIC DNA]</scope>
    <source>
        <strain evidence="3 4">NRRL 2496</strain>
    </source>
</reference>
<dbReference type="PANTHER" id="PTHR39394:SF1">
    <property type="entry name" value="DNAJ HOMOLOGUE SUBFAMILY C MEMBER 28 CONSERVED DOMAIN-CONTAINING PROTEIN"/>
    <property type="match status" value="1"/>
</dbReference>
<comment type="caution">
    <text evidence="3">The sequence shown here is derived from an EMBL/GenBank/DDBJ whole genome shotgun (WGS) entry which is preliminary data.</text>
</comment>
<gene>
    <name evidence="3" type="ORF">BCR43DRAFT_493467</name>
</gene>
<dbReference type="OMA" id="IRESCLM"/>
<keyword evidence="4" id="KW-1185">Reference proteome</keyword>
<accession>A0A1X2HAL3</accession>
<dbReference type="AlphaFoldDB" id="A0A1X2HAL3"/>
<dbReference type="STRING" id="13706.A0A1X2HAL3"/>
<dbReference type="PANTHER" id="PTHR39394">
    <property type="entry name" value="YALI0E31793P"/>
    <property type="match status" value="1"/>
</dbReference>
<feature type="compositionally biased region" description="Basic residues" evidence="1">
    <location>
        <begin position="116"/>
        <end position="125"/>
    </location>
</feature>
<feature type="domain" description="DnaJ homologue subfamily C member 28 conserved" evidence="2">
    <location>
        <begin position="169"/>
        <end position="239"/>
    </location>
</feature>
<dbReference type="InterPro" id="IPR018961">
    <property type="entry name" value="DnaJ_homolog_subfam-C_membr-28"/>
</dbReference>
<feature type="region of interest" description="Disordered" evidence="1">
    <location>
        <begin position="98"/>
        <end position="125"/>
    </location>
</feature>
<dbReference type="Pfam" id="PF09350">
    <property type="entry name" value="DJC28_CD"/>
    <property type="match status" value="1"/>
</dbReference>
<evidence type="ECO:0000259" key="2">
    <source>
        <dbReference type="Pfam" id="PF09350"/>
    </source>
</evidence>
<dbReference type="EMBL" id="MCGN01000006">
    <property type="protein sequence ID" value="ORY95713.1"/>
    <property type="molecule type" value="Genomic_DNA"/>
</dbReference>
<feature type="region of interest" description="Disordered" evidence="1">
    <location>
        <begin position="32"/>
        <end position="60"/>
    </location>
</feature>
<name>A0A1X2HAL3_SYNRA</name>
<dbReference type="InParanoid" id="A0A1X2HAL3"/>